<gene>
    <name evidence="2" type="ORF">BDZ85DRAFT_31824</name>
</gene>
<dbReference type="OrthoDB" id="3831883at2759"/>
<protein>
    <submittedName>
        <fullName evidence="2">Uncharacterized protein</fullName>
    </submittedName>
</protein>
<feature type="region of interest" description="Disordered" evidence="1">
    <location>
        <begin position="28"/>
        <end position="50"/>
    </location>
</feature>
<organism evidence="2 3">
    <name type="scientific">Elsinoe ampelina</name>
    <dbReference type="NCBI Taxonomy" id="302913"/>
    <lineage>
        <taxon>Eukaryota</taxon>
        <taxon>Fungi</taxon>
        <taxon>Dikarya</taxon>
        <taxon>Ascomycota</taxon>
        <taxon>Pezizomycotina</taxon>
        <taxon>Dothideomycetes</taxon>
        <taxon>Dothideomycetidae</taxon>
        <taxon>Myriangiales</taxon>
        <taxon>Elsinoaceae</taxon>
        <taxon>Elsinoe</taxon>
    </lineage>
</organism>
<evidence type="ECO:0000313" key="2">
    <source>
        <dbReference type="EMBL" id="KAF2220100.1"/>
    </source>
</evidence>
<sequence>MIILPSKLLHTPKKPLIYEDQVINHHNSSRMPFSRQNSAKSGEMKPTRPPILKRHTIKGTFDKLQTTIRRVKTGFSDRASEESKLNSITSSPFAPELRRRTQVSVSKPCTRASMKATLSGMTDGACDASCKQRSNNWYNLQRRLEGECNYRHGTCDWKNIPVFSDGDSVDTTRQALDIKQYWRSNPLRKRSSSSPNVQFQFESRTLFKRTQSHSCVEEVRKTKIDWKQLREPH</sequence>
<proteinExistence type="predicted"/>
<accession>A0A6A6G3S8</accession>
<reference evidence="3" key="1">
    <citation type="journal article" date="2020" name="Stud. Mycol.">
        <title>101 Dothideomycetes genomes: A test case for predicting lifestyles and emergence of pathogens.</title>
        <authorList>
            <person name="Haridas S."/>
            <person name="Albert R."/>
            <person name="Binder M."/>
            <person name="Bloem J."/>
            <person name="LaButti K."/>
            <person name="Salamov A."/>
            <person name="Andreopoulos B."/>
            <person name="Baker S."/>
            <person name="Barry K."/>
            <person name="Bills G."/>
            <person name="Bluhm B."/>
            <person name="Cannon C."/>
            <person name="Castanera R."/>
            <person name="Culley D."/>
            <person name="Daum C."/>
            <person name="Ezra D."/>
            <person name="Gonzalez J."/>
            <person name="Henrissat B."/>
            <person name="Kuo A."/>
            <person name="Liang C."/>
            <person name="Lipzen A."/>
            <person name="Lutzoni F."/>
            <person name="Magnuson J."/>
            <person name="Mondo S."/>
            <person name="Nolan M."/>
            <person name="Ohm R."/>
            <person name="Pangilinan J."/>
            <person name="Park H.-J."/>
            <person name="Ramirez L."/>
            <person name="Alfaro M."/>
            <person name="Sun H."/>
            <person name="Tritt A."/>
            <person name="Yoshinaga Y."/>
            <person name="Zwiers L.-H."/>
            <person name="Turgeon B."/>
            <person name="Goodwin S."/>
            <person name="Spatafora J."/>
            <person name="Crous P."/>
            <person name="Grigoriev I."/>
        </authorList>
    </citation>
    <scope>NUCLEOTIDE SEQUENCE [LARGE SCALE GENOMIC DNA]</scope>
    <source>
        <strain evidence="3">CECT 20119</strain>
    </source>
</reference>
<feature type="compositionally biased region" description="Polar residues" evidence="1">
    <location>
        <begin position="28"/>
        <end position="40"/>
    </location>
</feature>
<evidence type="ECO:0000313" key="3">
    <source>
        <dbReference type="Proteomes" id="UP000799538"/>
    </source>
</evidence>
<dbReference type="Proteomes" id="UP000799538">
    <property type="component" value="Unassembled WGS sequence"/>
</dbReference>
<dbReference type="EMBL" id="ML992513">
    <property type="protein sequence ID" value="KAF2220100.1"/>
    <property type="molecule type" value="Genomic_DNA"/>
</dbReference>
<keyword evidence="3" id="KW-1185">Reference proteome</keyword>
<name>A0A6A6G3S8_9PEZI</name>
<dbReference type="AlphaFoldDB" id="A0A6A6G3S8"/>
<evidence type="ECO:0000256" key="1">
    <source>
        <dbReference type="SAM" id="MobiDB-lite"/>
    </source>
</evidence>